<dbReference type="Proteomes" id="UP000215377">
    <property type="component" value="Unassembled WGS sequence"/>
</dbReference>
<evidence type="ECO:0000256" key="3">
    <source>
        <dbReference type="ARBA" id="ARBA00023163"/>
    </source>
</evidence>
<feature type="region of interest" description="Disordered" evidence="4">
    <location>
        <begin position="235"/>
        <end position="256"/>
    </location>
</feature>
<sequence length="256" mass="28112">MYDPSSPLLRSSAAASGVPQPDAKARFAEDRLLDAVVWCEIEPGETITEADVMERFGLSRAAARAALTRLGYDGWAQPIARLGWQVAPVTGSLIGEILTARRIVEPALAQARLSPAQIDEVRRIGAMLRAVSQQPAHGAVVTFRIYVDEIDGTLLGGIDRFTARHLRKLWHHSARMTRHLENADAGHIFRRDEVFDLVRAVTEQDRDGIVAARHALIDAQERFLMRQLLTNDTPIAPGSGALRRTTDNAATNGRPS</sequence>
<evidence type="ECO:0000313" key="6">
    <source>
        <dbReference type="EMBL" id="OWU74834.1"/>
    </source>
</evidence>
<feature type="compositionally biased region" description="Polar residues" evidence="4">
    <location>
        <begin position="247"/>
        <end position="256"/>
    </location>
</feature>
<evidence type="ECO:0000256" key="4">
    <source>
        <dbReference type="SAM" id="MobiDB-lite"/>
    </source>
</evidence>
<accession>A0A225NMN9</accession>
<dbReference type="PANTHER" id="PTHR43537:SF45">
    <property type="entry name" value="GNTR FAMILY REGULATORY PROTEIN"/>
    <property type="match status" value="1"/>
</dbReference>
<dbReference type="GO" id="GO:0003677">
    <property type="term" value="F:DNA binding"/>
    <property type="evidence" value="ECO:0007669"/>
    <property type="project" value="UniProtKB-KW"/>
</dbReference>
<dbReference type="Pfam" id="PF00392">
    <property type="entry name" value="GntR"/>
    <property type="match status" value="1"/>
</dbReference>
<reference evidence="6 7" key="1">
    <citation type="submission" date="2013-04" db="EMBL/GenBank/DDBJ databases">
        <title>Oceanicola sp. 22II1-22F33 Genome Sequencing.</title>
        <authorList>
            <person name="Lai Q."/>
            <person name="Li G."/>
            <person name="Shao Z."/>
        </authorList>
    </citation>
    <scope>NUCLEOTIDE SEQUENCE [LARGE SCALE GENOMIC DNA]</scope>
    <source>
        <strain evidence="6 7">22II1-22F33</strain>
    </source>
</reference>
<dbReference type="OrthoDB" id="8638122at2"/>
<proteinExistence type="predicted"/>
<keyword evidence="1" id="KW-0805">Transcription regulation</keyword>
<dbReference type="GO" id="GO:0003700">
    <property type="term" value="F:DNA-binding transcription factor activity"/>
    <property type="evidence" value="ECO:0007669"/>
    <property type="project" value="InterPro"/>
</dbReference>
<protein>
    <recommendedName>
        <fullName evidence="5">HTH gntR-type domain-containing protein</fullName>
    </recommendedName>
</protein>
<dbReference type="AlphaFoldDB" id="A0A225NMN9"/>
<evidence type="ECO:0000259" key="5">
    <source>
        <dbReference type="SMART" id="SM00345"/>
    </source>
</evidence>
<evidence type="ECO:0000313" key="7">
    <source>
        <dbReference type="Proteomes" id="UP000215377"/>
    </source>
</evidence>
<name>A0A225NMN9_9RHOB</name>
<dbReference type="Gene3D" id="1.10.10.10">
    <property type="entry name" value="Winged helix-like DNA-binding domain superfamily/Winged helix DNA-binding domain"/>
    <property type="match status" value="1"/>
</dbReference>
<feature type="domain" description="HTH gntR-type" evidence="5">
    <location>
        <begin position="28"/>
        <end position="86"/>
    </location>
</feature>
<keyword evidence="3" id="KW-0804">Transcription</keyword>
<comment type="caution">
    <text evidence="6">The sequence shown here is derived from an EMBL/GenBank/DDBJ whole genome shotgun (WGS) entry which is preliminary data.</text>
</comment>
<dbReference type="PANTHER" id="PTHR43537">
    <property type="entry name" value="TRANSCRIPTIONAL REGULATOR, GNTR FAMILY"/>
    <property type="match status" value="1"/>
</dbReference>
<dbReference type="RefSeq" id="WP_088649631.1">
    <property type="nucleotide sequence ID" value="NZ_AQQR01000003.1"/>
</dbReference>
<dbReference type="InterPro" id="IPR036390">
    <property type="entry name" value="WH_DNA-bd_sf"/>
</dbReference>
<dbReference type="InterPro" id="IPR036388">
    <property type="entry name" value="WH-like_DNA-bd_sf"/>
</dbReference>
<keyword evidence="2" id="KW-0238">DNA-binding</keyword>
<dbReference type="SUPFAM" id="SSF46785">
    <property type="entry name" value="Winged helix' DNA-binding domain"/>
    <property type="match status" value="1"/>
</dbReference>
<dbReference type="InterPro" id="IPR000524">
    <property type="entry name" value="Tscrpt_reg_HTH_GntR"/>
</dbReference>
<evidence type="ECO:0000256" key="2">
    <source>
        <dbReference type="ARBA" id="ARBA00023125"/>
    </source>
</evidence>
<evidence type="ECO:0000256" key="1">
    <source>
        <dbReference type="ARBA" id="ARBA00023015"/>
    </source>
</evidence>
<dbReference type="SMART" id="SM00345">
    <property type="entry name" value="HTH_GNTR"/>
    <property type="match status" value="1"/>
</dbReference>
<dbReference type="EMBL" id="AQQR01000003">
    <property type="protein sequence ID" value="OWU74834.1"/>
    <property type="molecule type" value="Genomic_DNA"/>
</dbReference>
<organism evidence="6 7">
    <name type="scientific">Marinibacterium profundimaris</name>
    <dbReference type="NCBI Taxonomy" id="1679460"/>
    <lineage>
        <taxon>Bacteria</taxon>
        <taxon>Pseudomonadati</taxon>
        <taxon>Pseudomonadota</taxon>
        <taxon>Alphaproteobacteria</taxon>
        <taxon>Rhodobacterales</taxon>
        <taxon>Paracoccaceae</taxon>
        <taxon>Marinibacterium</taxon>
    </lineage>
</organism>
<keyword evidence="7" id="KW-1185">Reference proteome</keyword>
<gene>
    <name evidence="6" type="ORF">ATO3_09585</name>
</gene>